<reference evidence="2" key="1">
    <citation type="journal article" date="2023" name="Front. Plant Sci.">
        <title>Chromosomal-level genome assembly of Melastoma candidum provides insights into trichome evolution.</title>
        <authorList>
            <person name="Zhong Y."/>
            <person name="Wu W."/>
            <person name="Sun C."/>
            <person name="Zou P."/>
            <person name="Liu Y."/>
            <person name="Dai S."/>
            <person name="Zhou R."/>
        </authorList>
    </citation>
    <scope>NUCLEOTIDE SEQUENCE [LARGE SCALE GENOMIC DNA]</scope>
</reference>
<evidence type="ECO:0000313" key="1">
    <source>
        <dbReference type="EMBL" id="KAI4375902.1"/>
    </source>
</evidence>
<comment type="caution">
    <text evidence="1">The sequence shown here is derived from an EMBL/GenBank/DDBJ whole genome shotgun (WGS) entry which is preliminary data.</text>
</comment>
<dbReference type="EMBL" id="CM042883">
    <property type="protein sequence ID" value="KAI4375902.1"/>
    <property type="molecule type" value="Genomic_DNA"/>
</dbReference>
<sequence>MPMAWRSSSTQNGTRLPGFRDGSNLGLLSNKQLLNDTGGLFVPVEFDRVMQGHRTEAWVQYDPTKNYLEVTITDFGENSRIEIHNLNYAVNLSQTIMNEWATIGLSATMGSFHEFHRILSREFSETDLSAQLHLREMQRFRGAALWSSISVGARPMSVILFVARPLPCGHSREGLRKSRKADDAIEFKFSWNNDKFCKGAGPRK</sequence>
<gene>
    <name evidence="1" type="ORF">MLD38_013718</name>
</gene>
<keyword evidence="2" id="KW-1185">Reference proteome</keyword>
<dbReference type="Proteomes" id="UP001057402">
    <property type="component" value="Chromosome 4"/>
</dbReference>
<organism evidence="1 2">
    <name type="scientific">Melastoma candidum</name>
    <dbReference type="NCBI Taxonomy" id="119954"/>
    <lineage>
        <taxon>Eukaryota</taxon>
        <taxon>Viridiplantae</taxon>
        <taxon>Streptophyta</taxon>
        <taxon>Embryophyta</taxon>
        <taxon>Tracheophyta</taxon>
        <taxon>Spermatophyta</taxon>
        <taxon>Magnoliopsida</taxon>
        <taxon>eudicotyledons</taxon>
        <taxon>Gunneridae</taxon>
        <taxon>Pentapetalae</taxon>
        <taxon>rosids</taxon>
        <taxon>malvids</taxon>
        <taxon>Myrtales</taxon>
        <taxon>Melastomataceae</taxon>
        <taxon>Melastomatoideae</taxon>
        <taxon>Melastomateae</taxon>
        <taxon>Melastoma</taxon>
    </lineage>
</organism>
<protein>
    <submittedName>
        <fullName evidence="1">Uncharacterized protein</fullName>
    </submittedName>
</protein>
<accession>A0ACB9RBR5</accession>
<evidence type="ECO:0000313" key="2">
    <source>
        <dbReference type="Proteomes" id="UP001057402"/>
    </source>
</evidence>
<proteinExistence type="predicted"/>
<name>A0ACB9RBR5_9MYRT</name>